<dbReference type="AlphaFoldDB" id="A0A0F9L3J2"/>
<feature type="compositionally biased region" description="Polar residues" evidence="1">
    <location>
        <begin position="152"/>
        <end position="170"/>
    </location>
</feature>
<name>A0A0F9L3J2_9ZZZZ</name>
<evidence type="ECO:0008006" key="4">
    <source>
        <dbReference type="Google" id="ProtNLM"/>
    </source>
</evidence>
<dbReference type="InterPro" id="IPR010982">
    <property type="entry name" value="Lambda_DNA-bd_dom_sf"/>
</dbReference>
<evidence type="ECO:0000256" key="2">
    <source>
        <dbReference type="SAM" id="Phobius"/>
    </source>
</evidence>
<evidence type="ECO:0000256" key="1">
    <source>
        <dbReference type="SAM" id="MobiDB-lite"/>
    </source>
</evidence>
<feature type="region of interest" description="Disordered" evidence="1">
    <location>
        <begin position="152"/>
        <end position="186"/>
    </location>
</feature>
<keyword evidence="2" id="KW-0812">Transmembrane</keyword>
<dbReference type="GO" id="GO:0003677">
    <property type="term" value="F:DNA binding"/>
    <property type="evidence" value="ECO:0007669"/>
    <property type="project" value="InterPro"/>
</dbReference>
<dbReference type="Gene3D" id="1.10.260.40">
    <property type="entry name" value="lambda repressor-like DNA-binding domains"/>
    <property type="match status" value="1"/>
</dbReference>
<keyword evidence="2" id="KW-0472">Membrane</keyword>
<dbReference type="EMBL" id="LAZR01013363">
    <property type="protein sequence ID" value="KKM22310.1"/>
    <property type="molecule type" value="Genomic_DNA"/>
</dbReference>
<evidence type="ECO:0000313" key="3">
    <source>
        <dbReference type="EMBL" id="KKM22310.1"/>
    </source>
</evidence>
<dbReference type="PANTHER" id="PTHR34475">
    <property type="match status" value="1"/>
</dbReference>
<protein>
    <recommendedName>
        <fullName evidence="4">HTH cro/C1-type domain-containing protein</fullName>
    </recommendedName>
</protein>
<dbReference type="SUPFAM" id="SSF47413">
    <property type="entry name" value="lambda repressor-like DNA-binding domains"/>
    <property type="match status" value="1"/>
</dbReference>
<feature type="transmembrane region" description="Helical" evidence="2">
    <location>
        <begin position="112"/>
        <end position="129"/>
    </location>
</feature>
<organism evidence="3">
    <name type="scientific">marine sediment metagenome</name>
    <dbReference type="NCBI Taxonomy" id="412755"/>
    <lineage>
        <taxon>unclassified sequences</taxon>
        <taxon>metagenomes</taxon>
        <taxon>ecological metagenomes</taxon>
    </lineage>
</organism>
<sequence>MSENNDNNPMMKASPSIGARLKQKRESKQFSVAEVAAQLRLTKEIIIYLETQQWEKLHGRTYARGYFSSYVRYLNLPYDEMLAVFDDEYLLIEVSPKLNYQSHSVDQKPFPWAMWILIVLAIIIIGIAFQQWQAGFPISDMANDLKESTSELLPSSLQTQSISDDPSSAQIPLDSYTDETNSGADS</sequence>
<gene>
    <name evidence="3" type="ORF">LCGC14_1626640</name>
</gene>
<keyword evidence="2" id="KW-1133">Transmembrane helix</keyword>
<accession>A0A0F9L3J2</accession>
<dbReference type="Pfam" id="PF13413">
    <property type="entry name" value="HTH_25"/>
    <property type="match status" value="1"/>
</dbReference>
<reference evidence="3" key="1">
    <citation type="journal article" date="2015" name="Nature">
        <title>Complex archaea that bridge the gap between prokaryotes and eukaryotes.</title>
        <authorList>
            <person name="Spang A."/>
            <person name="Saw J.H."/>
            <person name="Jorgensen S.L."/>
            <person name="Zaremba-Niedzwiedzka K."/>
            <person name="Martijn J."/>
            <person name="Lind A.E."/>
            <person name="van Eijk R."/>
            <person name="Schleper C."/>
            <person name="Guy L."/>
            <person name="Ettema T.J."/>
        </authorList>
    </citation>
    <scope>NUCLEOTIDE SEQUENCE</scope>
</reference>
<dbReference type="PANTHER" id="PTHR34475:SF1">
    <property type="entry name" value="CYTOSKELETON PROTEIN RODZ"/>
    <property type="match status" value="1"/>
</dbReference>
<comment type="caution">
    <text evidence="3">The sequence shown here is derived from an EMBL/GenBank/DDBJ whole genome shotgun (WGS) entry which is preliminary data.</text>
</comment>
<dbReference type="InterPro" id="IPR050400">
    <property type="entry name" value="Bact_Cytoskel_RodZ"/>
</dbReference>
<proteinExistence type="predicted"/>